<dbReference type="CDD" id="cd06154">
    <property type="entry name" value="YjgF_YER057c_UK114_like_6"/>
    <property type="match status" value="1"/>
</dbReference>
<evidence type="ECO:0000313" key="2">
    <source>
        <dbReference type="Proteomes" id="UP000245506"/>
    </source>
</evidence>
<comment type="caution">
    <text evidence="1">The sequence shown here is derived from an EMBL/GenBank/DDBJ whole genome shotgun (WGS) entry which is preliminary data.</text>
</comment>
<proteinExistence type="predicted"/>
<dbReference type="OrthoDB" id="9799840at2"/>
<evidence type="ECO:0000313" key="1">
    <source>
        <dbReference type="EMBL" id="PWQ97271.1"/>
    </source>
</evidence>
<gene>
    <name evidence="1" type="ORF">DKT75_06955</name>
</gene>
<dbReference type="Proteomes" id="UP000245506">
    <property type="component" value="Unassembled WGS sequence"/>
</dbReference>
<dbReference type="PANTHER" id="PTHR43857:SF1">
    <property type="entry name" value="YJGH FAMILY PROTEIN"/>
    <property type="match status" value="1"/>
</dbReference>
<dbReference type="EMBL" id="QGKL01000021">
    <property type="protein sequence ID" value="PWQ97271.1"/>
    <property type="molecule type" value="Genomic_DNA"/>
</dbReference>
<dbReference type="Pfam" id="PF01042">
    <property type="entry name" value="Ribonuc_L-PSP"/>
    <property type="match status" value="1"/>
</dbReference>
<name>A0A317CGH1_9GAMM</name>
<protein>
    <recommendedName>
        <fullName evidence="3">Acetyltransferase</fullName>
    </recommendedName>
</protein>
<accession>A0A317CGH1</accession>
<sequence>MDRKLISSGSDFESKIGYSRAVVDGDYVFVSGTTGYNYDTMSISSDVVEQAEQCFKNIAKALEEAGTTLDKAVSVTYVFPNKADFEPCWPVFSKYLGEAKPAAMVFIAGLLDDEMKLEIQITARIHESGYSY</sequence>
<dbReference type="RefSeq" id="WP_109822699.1">
    <property type="nucleotide sequence ID" value="NZ_QGKL01000021.1"/>
</dbReference>
<dbReference type="PANTHER" id="PTHR43857">
    <property type="entry name" value="BLR7761 PROTEIN"/>
    <property type="match status" value="1"/>
</dbReference>
<dbReference type="SUPFAM" id="SSF55298">
    <property type="entry name" value="YjgF-like"/>
    <property type="match status" value="1"/>
</dbReference>
<organism evidence="1 2">
    <name type="scientific">Leucothrix arctica</name>
    <dbReference type="NCBI Taxonomy" id="1481894"/>
    <lineage>
        <taxon>Bacteria</taxon>
        <taxon>Pseudomonadati</taxon>
        <taxon>Pseudomonadota</taxon>
        <taxon>Gammaproteobacteria</taxon>
        <taxon>Thiotrichales</taxon>
        <taxon>Thiotrichaceae</taxon>
        <taxon>Leucothrix</taxon>
    </lineage>
</organism>
<keyword evidence="2" id="KW-1185">Reference proteome</keyword>
<dbReference type="Gene3D" id="3.30.1330.40">
    <property type="entry name" value="RutC-like"/>
    <property type="match status" value="1"/>
</dbReference>
<evidence type="ECO:0008006" key="3">
    <source>
        <dbReference type="Google" id="ProtNLM"/>
    </source>
</evidence>
<dbReference type="InterPro" id="IPR006175">
    <property type="entry name" value="YjgF/YER057c/UK114"/>
</dbReference>
<dbReference type="AlphaFoldDB" id="A0A317CGH1"/>
<dbReference type="InterPro" id="IPR035959">
    <property type="entry name" value="RutC-like_sf"/>
</dbReference>
<reference evidence="1 2" key="1">
    <citation type="submission" date="2018-05" db="EMBL/GenBank/DDBJ databases">
        <title>Leucothrix arctica sp. nov., isolated from Arctic seawater.</title>
        <authorList>
            <person name="Choi A."/>
            <person name="Baek K."/>
        </authorList>
    </citation>
    <scope>NUCLEOTIDE SEQUENCE [LARGE SCALE GENOMIC DNA]</scope>
    <source>
        <strain evidence="1 2">IMCC9719</strain>
    </source>
</reference>